<organism evidence="3">
    <name type="scientific">Echinostoma caproni</name>
    <dbReference type="NCBI Taxonomy" id="27848"/>
    <lineage>
        <taxon>Eukaryota</taxon>
        <taxon>Metazoa</taxon>
        <taxon>Spiralia</taxon>
        <taxon>Lophotrochozoa</taxon>
        <taxon>Platyhelminthes</taxon>
        <taxon>Trematoda</taxon>
        <taxon>Digenea</taxon>
        <taxon>Plagiorchiida</taxon>
        <taxon>Echinostomata</taxon>
        <taxon>Echinostomatoidea</taxon>
        <taxon>Echinostomatidae</taxon>
        <taxon>Echinostoma</taxon>
    </lineage>
</organism>
<dbReference type="WBParaSite" id="ECPE_0000047201-mRNA-1">
    <property type="protein sequence ID" value="ECPE_0000047201-mRNA-1"/>
    <property type="gene ID" value="ECPE_0000047201"/>
</dbReference>
<proteinExistence type="predicted"/>
<accession>A0A183A0I7</accession>
<evidence type="ECO:0000313" key="3">
    <source>
        <dbReference type="WBParaSite" id="ECPE_0000047201-mRNA-1"/>
    </source>
</evidence>
<sequence>MTSPERKYAVGTEALWAPFRAPVFMPEDPDSFLAIMESRFHEARITGACPHSWTVARPFRFPPELLR</sequence>
<name>A0A183A0I7_9TREM</name>
<reference evidence="1 2" key="2">
    <citation type="submission" date="2018-11" db="EMBL/GenBank/DDBJ databases">
        <authorList>
            <consortium name="Pathogen Informatics"/>
        </authorList>
    </citation>
    <scope>NUCLEOTIDE SEQUENCE [LARGE SCALE GENOMIC DNA]</scope>
    <source>
        <strain evidence="1 2">Egypt</strain>
    </source>
</reference>
<dbReference type="AlphaFoldDB" id="A0A183A0I7"/>
<reference evidence="3" key="1">
    <citation type="submission" date="2016-06" db="UniProtKB">
        <authorList>
            <consortium name="WormBaseParasite"/>
        </authorList>
    </citation>
    <scope>IDENTIFICATION</scope>
</reference>
<evidence type="ECO:0000313" key="1">
    <source>
        <dbReference type="EMBL" id="VDP23077.1"/>
    </source>
</evidence>
<gene>
    <name evidence="1" type="ORF">ECPE_LOCUS471</name>
</gene>
<dbReference type="Proteomes" id="UP000272942">
    <property type="component" value="Unassembled WGS sequence"/>
</dbReference>
<evidence type="ECO:0000313" key="2">
    <source>
        <dbReference type="Proteomes" id="UP000272942"/>
    </source>
</evidence>
<keyword evidence="2" id="KW-1185">Reference proteome</keyword>
<protein>
    <submittedName>
        <fullName evidence="3">JmjN domain-containing protein</fullName>
    </submittedName>
</protein>
<dbReference type="EMBL" id="UZAN01001582">
    <property type="protein sequence ID" value="VDP23077.1"/>
    <property type="molecule type" value="Genomic_DNA"/>
</dbReference>